<dbReference type="AlphaFoldDB" id="A0A9X4APZ3"/>
<organism evidence="2 3">
    <name type="scientific">Terrihalobacillus insolitus</name>
    <dbReference type="NCBI Taxonomy" id="2950438"/>
    <lineage>
        <taxon>Bacteria</taxon>
        <taxon>Bacillati</taxon>
        <taxon>Bacillota</taxon>
        <taxon>Bacilli</taxon>
        <taxon>Bacillales</taxon>
        <taxon>Bacillaceae</taxon>
        <taxon>Terrihalobacillus</taxon>
    </lineage>
</organism>
<accession>A0A9X4APZ3</accession>
<dbReference type="EMBL" id="JAMQKB010000029">
    <property type="protein sequence ID" value="MDC3426083.1"/>
    <property type="molecule type" value="Genomic_DNA"/>
</dbReference>
<reference evidence="2" key="1">
    <citation type="submission" date="2022-06" db="EMBL/GenBank/DDBJ databases">
        <title>Aquibacillus sp. a new bacterium isolated from soil saline samples.</title>
        <authorList>
            <person name="Galisteo C."/>
            <person name="De La Haba R."/>
            <person name="Sanchez-Porro C."/>
            <person name="Ventosa A."/>
        </authorList>
    </citation>
    <scope>NUCLEOTIDE SEQUENCE</scope>
    <source>
        <strain evidence="2">3ASR75-11</strain>
    </source>
</reference>
<keyword evidence="1" id="KW-0812">Transmembrane</keyword>
<dbReference type="RefSeq" id="WP_272437903.1">
    <property type="nucleotide sequence ID" value="NZ_JAMQKB010000029.1"/>
</dbReference>
<evidence type="ECO:0000313" key="3">
    <source>
        <dbReference type="Proteomes" id="UP001145050"/>
    </source>
</evidence>
<dbReference type="Proteomes" id="UP001145050">
    <property type="component" value="Unassembled WGS sequence"/>
</dbReference>
<evidence type="ECO:0000313" key="2">
    <source>
        <dbReference type="EMBL" id="MDC3426083.1"/>
    </source>
</evidence>
<keyword evidence="1" id="KW-0472">Membrane</keyword>
<gene>
    <name evidence="2" type="ORF">NC797_16405</name>
</gene>
<keyword evidence="1" id="KW-1133">Transmembrane helix</keyword>
<sequence length="71" mass="8233">MIVVVRLNEKKPNWSVNILMMFIGKVVESAVLVLFAIMFLGYSIFIYPFEKINTKVNPTVKQKQIKYAPQL</sequence>
<keyword evidence="3" id="KW-1185">Reference proteome</keyword>
<evidence type="ECO:0000256" key="1">
    <source>
        <dbReference type="SAM" id="Phobius"/>
    </source>
</evidence>
<feature type="transmembrane region" description="Helical" evidence="1">
    <location>
        <begin position="20"/>
        <end position="45"/>
    </location>
</feature>
<proteinExistence type="predicted"/>
<protein>
    <submittedName>
        <fullName evidence="2">Uncharacterized protein</fullName>
    </submittedName>
</protein>
<comment type="caution">
    <text evidence="2">The sequence shown here is derived from an EMBL/GenBank/DDBJ whole genome shotgun (WGS) entry which is preliminary data.</text>
</comment>
<name>A0A9X4APZ3_9BACI</name>